<dbReference type="AlphaFoldDB" id="A0A0P0USM0"/>
<accession>A0A0P0USM0</accession>
<dbReference type="KEGG" id="ebh:BSEPE_1097"/>
<dbReference type="PANTHER" id="PTHR36302">
    <property type="entry name" value="BLR7088 PROTEIN"/>
    <property type="match status" value="1"/>
</dbReference>
<dbReference type="InterPro" id="IPR007410">
    <property type="entry name" value="LpqE-like"/>
</dbReference>
<reference evidence="2 3" key="2">
    <citation type="journal article" date="2016" name="ISME J.">
        <title>Heterogeneous composition of key metabolic gene clusters in a vent mussel symbiont population.</title>
        <authorList>
            <person name="Ikuta T."/>
            <person name="Takaki Y."/>
            <person name="Nagai Y."/>
            <person name="Shimamura S."/>
            <person name="Tsuda M."/>
            <person name="Kawagucci S."/>
            <person name="Aoki Y."/>
            <person name="Inoue K."/>
            <person name="Teruya M."/>
            <person name="Satou K."/>
            <person name="Teruya K."/>
            <person name="Shimoji M."/>
            <person name="Tamotsu H."/>
            <person name="Hirano T."/>
            <person name="Maruyama T."/>
            <person name="Yoshida T."/>
        </authorList>
    </citation>
    <scope>NUCLEOTIDE SEQUENCE [LARGE SCALE GENOMIC DNA]</scope>
    <source>
        <strain evidence="2 3">Myojin Knoll</strain>
    </source>
</reference>
<keyword evidence="3" id="KW-1185">Reference proteome</keyword>
<dbReference type="Proteomes" id="UP000067399">
    <property type="component" value="Chromosome"/>
</dbReference>
<protein>
    <recommendedName>
        <fullName evidence="4">Copper chaperone PCu(A)C</fullName>
    </recommendedName>
</protein>
<sequence>MMNKKILSALFSLLFIAQANADIIVYDPWIRSAPVNASVLGVFMQIDNQTDKDIKLLSAYAQGYRRVEIHRTVNDNGLMKMVRQLFAPIPARERLILKPGSWHIMLIKPEKVPDIGSTVAIKLEFDNGTVQTVNAQVKSGKKMHMNNHEH</sequence>
<evidence type="ECO:0000313" key="3">
    <source>
        <dbReference type="Proteomes" id="UP000067399"/>
    </source>
</evidence>
<dbReference type="InterPro" id="IPR036182">
    <property type="entry name" value="PCuAC_sf"/>
</dbReference>
<dbReference type="Gene3D" id="2.60.40.1890">
    <property type="entry name" value="PCu(A)C copper chaperone"/>
    <property type="match status" value="1"/>
</dbReference>
<dbReference type="EMBL" id="AP013042">
    <property type="protein sequence ID" value="BAS68086.1"/>
    <property type="molecule type" value="Genomic_DNA"/>
</dbReference>
<dbReference type="SUPFAM" id="SSF110087">
    <property type="entry name" value="DR1885-like metal-binding protein"/>
    <property type="match status" value="1"/>
</dbReference>
<feature type="signal peptide" evidence="1">
    <location>
        <begin position="1"/>
        <end position="21"/>
    </location>
</feature>
<gene>
    <name evidence="2" type="ORF">BSEPE_1097</name>
</gene>
<evidence type="ECO:0000313" key="2">
    <source>
        <dbReference type="EMBL" id="BAS68086.1"/>
    </source>
</evidence>
<dbReference type="PANTHER" id="PTHR36302:SF1">
    <property type="entry name" value="COPPER CHAPERONE PCU(A)C"/>
    <property type="match status" value="1"/>
</dbReference>
<proteinExistence type="predicted"/>
<organism evidence="2 3">
    <name type="scientific">endosymbiont of Bathymodiolus septemdierum str. Myojin knoll</name>
    <dbReference type="NCBI Taxonomy" id="1303921"/>
    <lineage>
        <taxon>Bacteria</taxon>
        <taxon>Pseudomonadati</taxon>
        <taxon>Pseudomonadota</taxon>
        <taxon>Gammaproteobacteria</taxon>
        <taxon>sulfur-oxidizing symbionts</taxon>
    </lineage>
</organism>
<dbReference type="STRING" id="1303921.BSEPE_1097"/>
<evidence type="ECO:0008006" key="4">
    <source>
        <dbReference type="Google" id="ProtNLM"/>
    </source>
</evidence>
<keyword evidence="1" id="KW-0732">Signal</keyword>
<reference evidence="2 3" key="1">
    <citation type="journal article" date="2000" name="Mar. Ecol. Prog. Ser.">
        <title>Phylogenetic characterization of endosymbionts in three hydrothermal vent mussels: influence on host distributions.</title>
        <authorList>
            <person name="Fujiwara Y."/>
            <person name="Takai K."/>
            <person name="Uematsu K."/>
            <person name="Tsuchida S."/>
            <person name="Hunt J.C."/>
            <person name="Hashimoto J."/>
        </authorList>
    </citation>
    <scope>NUCLEOTIDE SEQUENCE [LARGE SCALE GENOMIC DNA]</scope>
    <source>
        <strain evidence="2 3">Myojin Knoll</strain>
    </source>
</reference>
<dbReference type="Pfam" id="PF04314">
    <property type="entry name" value="PCuAC"/>
    <property type="match status" value="1"/>
</dbReference>
<name>A0A0P0USM0_9GAMM</name>
<feature type="chain" id="PRO_5006056059" description="Copper chaperone PCu(A)C" evidence="1">
    <location>
        <begin position="22"/>
        <end position="150"/>
    </location>
</feature>
<evidence type="ECO:0000256" key="1">
    <source>
        <dbReference type="SAM" id="SignalP"/>
    </source>
</evidence>
<dbReference type="OrthoDB" id="9796962at2"/>
<dbReference type="InterPro" id="IPR058248">
    <property type="entry name" value="Lxx211020-like"/>
</dbReference>